<evidence type="ECO:0000313" key="3">
    <source>
        <dbReference type="Proteomes" id="UP000033187"/>
    </source>
</evidence>
<evidence type="ECO:0000256" key="1">
    <source>
        <dbReference type="SAM" id="Coils"/>
    </source>
</evidence>
<organism evidence="2 3">
    <name type="scientific">Candidatus Filomicrobium marinum</name>
    <dbReference type="NCBI Taxonomy" id="1608628"/>
    <lineage>
        <taxon>Bacteria</taxon>
        <taxon>Pseudomonadati</taxon>
        <taxon>Pseudomonadota</taxon>
        <taxon>Alphaproteobacteria</taxon>
        <taxon>Hyphomicrobiales</taxon>
        <taxon>Hyphomicrobiaceae</taxon>
        <taxon>Filomicrobium</taxon>
    </lineage>
</organism>
<keyword evidence="1" id="KW-0175">Coiled coil</keyword>
<sequence length="80" mass="9561">MFDGGKLKRRGEMQRERERELREELVQLREQHRALDEEIVELESSAAVDQLLIKRLKRRKLAIKDRIQVIEDQLLPDIIA</sequence>
<feature type="coiled-coil region" evidence="1">
    <location>
        <begin position="11"/>
        <end position="73"/>
    </location>
</feature>
<proteinExistence type="predicted"/>
<dbReference type="InterPro" id="IPR038444">
    <property type="entry name" value="DUF465_sf"/>
</dbReference>
<dbReference type="AlphaFoldDB" id="A0A0D6J9I6"/>
<gene>
    <name evidence="2" type="ORF">YBN1229_v1_0133</name>
</gene>
<dbReference type="Gene3D" id="6.10.280.50">
    <property type="match status" value="1"/>
</dbReference>
<name>A0A0D6J9I6_9HYPH</name>
<dbReference type="EMBL" id="LN829119">
    <property type="protein sequence ID" value="CPR14932.1"/>
    <property type="molecule type" value="Genomic_DNA"/>
</dbReference>
<dbReference type="Pfam" id="PF04325">
    <property type="entry name" value="DUF465"/>
    <property type="match status" value="1"/>
</dbReference>
<accession>A0A0D6J9I6</accession>
<protein>
    <recommendedName>
        <fullName evidence="4">DUF465 domain-containing protein</fullName>
    </recommendedName>
</protein>
<dbReference type="InterPro" id="IPR007420">
    <property type="entry name" value="DUF465"/>
</dbReference>
<dbReference type="Proteomes" id="UP000033187">
    <property type="component" value="Chromosome 1"/>
</dbReference>
<dbReference type="KEGG" id="fil:BN1229_v1_0130"/>
<reference evidence="3" key="1">
    <citation type="submission" date="2015-02" db="EMBL/GenBank/DDBJ databases">
        <authorList>
            <person name="Chooi Y.-H."/>
        </authorList>
    </citation>
    <scope>NUCLEOTIDE SEQUENCE [LARGE SCALE GENOMIC DNA]</scope>
    <source>
        <strain evidence="3">strain Y</strain>
    </source>
</reference>
<keyword evidence="3" id="KW-1185">Reference proteome</keyword>
<evidence type="ECO:0000313" key="2">
    <source>
        <dbReference type="EMBL" id="CPR14932.1"/>
    </source>
</evidence>
<dbReference type="KEGG" id="fiy:BN1229_v1_0133"/>
<evidence type="ECO:0008006" key="4">
    <source>
        <dbReference type="Google" id="ProtNLM"/>
    </source>
</evidence>